<dbReference type="PANTHER" id="PTHR44051:SF8">
    <property type="entry name" value="GLUTATHIONE S-TRANSFERASE GSTA"/>
    <property type="match status" value="1"/>
</dbReference>
<evidence type="ECO:0000313" key="3">
    <source>
        <dbReference type="EMBL" id="TQV83213.1"/>
    </source>
</evidence>
<feature type="domain" description="GST N-terminal" evidence="1">
    <location>
        <begin position="1"/>
        <end position="79"/>
    </location>
</feature>
<dbReference type="PROSITE" id="PS50404">
    <property type="entry name" value="GST_NTER"/>
    <property type="match status" value="1"/>
</dbReference>
<dbReference type="SUPFAM" id="SSF47616">
    <property type="entry name" value="GST C-terminal domain-like"/>
    <property type="match status" value="1"/>
</dbReference>
<organism evidence="3 4">
    <name type="scientific">Denitrobaculum tricleocarpae</name>
    <dbReference type="NCBI Taxonomy" id="2591009"/>
    <lineage>
        <taxon>Bacteria</taxon>
        <taxon>Pseudomonadati</taxon>
        <taxon>Pseudomonadota</taxon>
        <taxon>Alphaproteobacteria</taxon>
        <taxon>Rhodospirillales</taxon>
        <taxon>Rhodospirillaceae</taxon>
        <taxon>Denitrobaculum</taxon>
    </lineage>
</organism>
<keyword evidence="4" id="KW-1185">Reference proteome</keyword>
<sequence length="222" mass="25510">MRYLFHLPIDPQCRKIRILLAEKKLEFDLEVEPVWERREGFLQLNPACEVPVLTETDGTAISGGPVIAEYLEDAYDETSFLGKTPTERAETRRMVLWFEGKFHREVTANLVEQKVTKRLYKSGQPDSGAIRAGHSNIHYHLEYIAWLCDRRRWLSGDSFSLADIAAAAQLSCLDFIGDVPWEKHPDAKDWYARVKSRPSMRPILADHVVGTKPPEHYADPDF</sequence>
<dbReference type="Gene3D" id="3.40.30.10">
    <property type="entry name" value="Glutaredoxin"/>
    <property type="match status" value="1"/>
</dbReference>
<keyword evidence="3" id="KW-0808">Transferase</keyword>
<dbReference type="InterPro" id="IPR004045">
    <property type="entry name" value="Glutathione_S-Trfase_N"/>
</dbReference>
<dbReference type="SFLD" id="SFLDG00358">
    <property type="entry name" value="Main_(cytGST)"/>
    <property type="match status" value="1"/>
</dbReference>
<dbReference type="CDD" id="cd00570">
    <property type="entry name" value="GST_N_family"/>
    <property type="match status" value="1"/>
</dbReference>
<evidence type="ECO:0000259" key="2">
    <source>
        <dbReference type="PROSITE" id="PS50405"/>
    </source>
</evidence>
<name>A0A545U1D0_9PROT</name>
<feature type="domain" description="GST C-terminal" evidence="2">
    <location>
        <begin position="84"/>
        <end position="222"/>
    </location>
</feature>
<accession>A0A545U1D0</accession>
<dbReference type="PROSITE" id="PS50405">
    <property type="entry name" value="GST_CTER"/>
    <property type="match status" value="1"/>
</dbReference>
<dbReference type="InterPro" id="IPR040079">
    <property type="entry name" value="Glutathione_S-Trfase"/>
</dbReference>
<dbReference type="OrthoDB" id="9794721at2"/>
<dbReference type="Proteomes" id="UP000315252">
    <property type="component" value="Unassembled WGS sequence"/>
</dbReference>
<evidence type="ECO:0000313" key="4">
    <source>
        <dbReference type="Proteomes" id="UP000315252"/>
    </source>
</evidence>
<dbReference type="Gene3D" id="1.20.1050.10">
    <property type="match status" value="1"/>
</dbReference>
<dbReference type="InterPro" id="IPR004046">
    <property type="entry name" value="GST_C"/>
</dbReference>
<dbReference type="AlphaFoldDB" id="A0A545U1D0"/>
<dbReference type="InterPro" id="IPR036249">
    <property type="entry name" value="Thioredoxin-like_sf"/>
</dbReference>
<dbReference type="SFLD" id="SFLDS00019">
    <property type="entry name" value="Glutathione_Transferase_(cytos"/>
    <property type="match status" value="1"/>
</dbReference>
<dbReference type="Pfam" id="PF00043">
    <property type="entry name" value="GST_C"/>
    <property type="match status" value="1"/>
</dbReference>
<proteinExistence type="predicted"/>
<dbReference type="EMBL" id="VHSH01000001">
    <property type="protein sequence ID" value="TQV83213.1"/>
    <property type="molecule type" value="Genomic_DNA"/>
</dbReference>
<protein>
    <submittedName>
        <fullName evidence="3">Glutathione S-transferase family protein</fullName>
    </submittedName>
</protein>
<dbReference type="GO" id="GO:0016740">
    <property type="term" value="F:transferase activity"/>
    <property type="evidence" value="ECO:0007669"/>
    <property type="project" value="UniProtKB-KW"/>
</dbReference>
<dbReference type="Pfam" id="PF13409">
    <property type="entry name" value="GST_N_2"/>
    <property type="match status" value="1"/>
</dbReference>
<dbReference type="RefSeq" id="WP_142894277.1">
    <property type="nucleotide sequence ID" value="NZ_ML660052.1"/>
</dbReference>
<dbReference type="SUPFAM" id="SSF52833">
    <property type="entry name" value="Thioredoxin-like"/>
    <property type="match status" value="1"/>
</dbReference>
<dbReference type="InterPro" id="IPR036282">
    <property type="entry name" value="Glutathione-S-Trfase_C_sf"/>
</dbReference>
<gene>
    <name evidence="3" type="ORF">FKG95_01020</name>
</gene>
<comment type="caution">
    <text evidence="3">The sequence shown here is derived from an EMBL/GenBank/DDBJ whole genome shotgun (WGS) entry which is preliminary data.</text>
</comment>
<dbReference type="PANTHER" id="PTHR44051">
    <property type="entry name" value="GLUTATHIONE S-TRANSFERASE-RELATED"/>
    <property type="match status" value="1"/>
</dbReference>
<dbReference type="InterPro" id="IPR010987">
    <property type="entry name" value="Glutathione-S-Trfase_C-like"/>
</dbReference>
<dbReference type="CDD" id="cd00299">
    <property type="entry name" value="GST_C_family"/>
    <property type="match status" value="1"/>
</dbReference>
<evidence type="ECO:0000259" key="1">
    <source>
        <dbReference type="PROSITE" id="PS50404"/>
    </source>
</evidence>
<reference evidence="3 4" key="1">
    <citation type="submission" date="2019-06" db="EMBL/GenBank/DDBJ databases">
        <title>Whole genome sequence for Rhodospirillaceae sp. R148.</title>
        <authorList>
            <person name="Wang G."/>
        </authorList>
    </citation>
    <scope>NUCLEOTIDE SEQUENCE [LARGE SCALE GENOMIC DNA]</scope>
    <source>
        <strain evidence="3 4">R148</strain>
    </source>
</reference>